<dbReference type="AlphaFoldDB" id="A0A4Z1HPJ4"/>
<comment type="caution">
    <text evidence="1">The sequence shown here is derived from an EMBL/GenBank/DDBJ whole genome shotgun (WGS) entry which is preliminary data.</text>
</comment>
<dbReference type="EMBL" id="PQXJ01000379">
    <property type="protein sequence ID" value="TGO50794.1"/>
    <property type="molecule type" value="Genomic_DNA"/>
</dbReference>
<evidence type="ECO:0000313" key="2">
    <source>
        <dbReference type="Proteomes" id="UP000297452"/>
    </source>
</evidence>
<evidence type="ECO:0000313" key="1">
    <source>
        <dbReference type="EMBL" id="TGO50794.1"/>
    </source>
</evidence>
<keyword evidence="2" id="KW-1185">Reference proteome</keyword>
<reference evidence="1 2" key="1">
    <citation type="submission" date="2017-12" db="EMBL/GenBank/DDBJ databases">
        <title>Comparative genomics of Botrytis spp.</title>
        <authorList>
            <person name="Valero-Jimenez C.A."/>
            <person name="Tapia P."/>
            <person name="Veloso J."/>
            <person name="Silva-Moreno E."/>
            <person name="Staats M."/>
            <person name="Valdes J.H."/>
            <person name="Van Kan J.A.L."/>
        </authorList>
    </citation>
    <scope>NUCLEOTIDE SEQUENCE [LARGE SCALE GENOMIC DNA]</scope>
    <source>
        <strain evidence="1 2">MUCL2120</strain>
    </source>
</reference>
<organism evidence="1 2">
    <name type="scientific">Botryotinia narcissicola</name>
    <dbReference type="NCBI Taxonomy" id="278944"/>
    <lineage>
        <taxon>Eukaryota</taxon>
        <taxon>Fungi</taxon>
        <taxon>Dikarya</taxon>
        <taxon>Ascomycota</taxon>
        <taxon>Pezizomycotina</taxon>
        <taxon>Leotiomycetes</taxon>
        <taxon>Helotiales</taxon>
        <taxon>Sclerotiniaceae</taxon>
        <taxon>Botryotinia</taxon>
    </lineage>
</organism>
<dbReference type="Proteomes" id="UP000297452">
    <property type="component" value="Unassembled WGS sequence"/>
</dbReference>
<protein>
    <submittedName>
        <fullName evidence="1">Uncharacterized protein</fullName>
    </submittedName>
</protein>
<sequence>MVLGISGMAVCISRGASKLRRCEIESIARRETGFCMPNVALWLSCAPLLPIQNIKSKAKILGKLSIDYSNIHFDCLEDTSSFDIGSKMCNVYILRLFSKEGLILRRIKEIQGVYERIGHILLLGFKDSDLGDEVCHAEESAYVPREKHNFDTDEHVIVLV</sequence>
<dbReference type="OrthoDB" id="5125733at2759"/>
<proteinExistence type="predicted"/>
<gene>
    <name evidence="1" type="ORF">BOTNAR_0379g00060</name>
</gene>
<accession>A0A4Z1HPJ4</accession>
<name>A0A4Z1HPJ4_9HELO</name>